<dbReference type="Pfam" id="PF00069">
    <property type="entry name" value="Pkinase"/>
    <property type="match status" value="1"/>
</dbReference>
<comment type="caution">
    <text evidence="6">The sequence shown here is derived from an EMBL/GenBank/DDBJ whole genome shotgun (WGS) entry which is preliminary data.</text>
</comment>
<evidence type="ECO:0000256" key="2">
    <source>
        <dbReference type="ARBA" id="ARBA00022840"/>
    </source>
</evidence>
<dbReference type="InterPro" id="IPR008271">
    <property type="entry name" value="Ser/Thr_kinase_AS"/>
</dbReference>
<dbReference type="PROSITE" id="PS50011">
    <property type="entry name" value="PROTEIN_KINASE_DOM"/>
    <property type="match status" value="1"/>
</dbReference>
<evidence type="ECO:0000313" key="7">
    <source>
        <dbReference type="Proteomes" id="UP000654075"/>
    </source>
</evidence>
<dbReference type="InterPro" id="IPR000719">
    <property type="entry name" value="Prot_kinase_dom"/>
</dbReference>
<organism evidence="6 7">
    <name type="scientific">Polarella glacialis</name>
    <name type="common">Dinoflagellate</name>
    <dbReference type="NCBI Taxonomy" id="89957"/>
    <lineage>
        <taxon>Eukaryota</taxon>
        <taxon>Sar</taxon>
        <taxon>Alveolata</taxon>
        <taxon>Dinophyceae</taxon>
        <taxon>Suessiales</taxon>
        <taxon>Suessiaceae</taxon>
        <taxon>Polarella</taxon>
    </lineage>
</organism>
<dbReference type="PANTHER" id="PTHR24347">
    <property type="entry name" value="SERINE/THREONINE-PROTEIN KINASE"/>
    <property type="match status" value="1"/>
</dbReference>
<feature type="compositionally biased region" description="Low complexity" evidence="4">
    <location>
        <begin position="709"/>
        <end position="726"/>
    </location>
</feature>
<dbReference type="PROSITE" id="PS00108">
    <property type="entry name" value="PROTEIN_KINASE_ST"/>
    <property type="match status" value="1"/>
</dbReference>
<accession>A0A813EEU1</accession>
<proteinExistence type="predicted"/>
<feature type="region of interest" description="Disordered" evidence="4">
    <location>
        <begin position="695"/>
        <end position="726"/>
    </location>
</feature>
<evidence type="ECO:0000256" key="3">
    <source>
        <dbReference type="PROSITE-ProRule" id="PRU10141"/>
    </source>
</evidence>
<dbReference type="GO" id="GO:0004672">
    <property type="term" value="F:protein kinase activity"/>
    <property type="evidence" value="ECO:0007669"/>
    <property type="project" value="InterPro"/>
</dbReference>
<dbReference type="InterPro" id="IPR017441">
    <property type="entry name" value="Protein_kinase_ATP_BS"/>
</dbReference>
<dbReference type="Gene3D" id="1.10.510.10">
    <property type="entry name" value="Transferase(Phosphotransferase) domain 1"/>
    <property type="match status" value="1"/>
</dbReference>
<feature type="binding site" evidence="3">
    <location>
        <position position="240"/>
    </location>
    <ligand>
        <name>ATP</name>
        <dbReference type="ChEBI" id="CHEBI:30616"/>
    </ligand>
</feature>
<dbReference type="Proteomes" id="UP000654075">
    <property type="component" value="Unassembled WGS sequence"/>
</dbReference>
<keyword evidence="7" id="KW-1185">Reference proteome</keyword>
<feature type="domain" description="Protein kinase" evidence="5">
    <location>
        <begin position="208"/>
        <end position="486"/>
    </location>
</feature>
<dbReference type="PROSITE" id="PS00107">
    <property type="entry name" value="PROTEIN_KINASE_ATP"/>
    <property type="match status" value="1"/>
</dbReference>
<keyword evidence="1 3" id="KW-0547">Nucleotide-binding</keyword>
<reference evidence="6" key="1">
    <citation type="submission" date="2021-02" db="EMBL/GenBank/DDBJ databases">
        <authorList>
            <person name="Dougan E. K."/>
            <person name="Rhodes N."/>
            <person name="Thang M."/>
            <person name="Chan C."/>
        </authorList>
    </citation>
    <scope>NUCLEOTIDE SEQUENCE</scope>
</reference>
<evidence type="ECO:0000256" key="4">
    <source>
        <dbReference type="SAM" id="MobiDB-lite"/>
    </source>
</evidence>
<dbReference type="OrthoDB" id="10252171at2759"/>
<evidence type="ECO:0000259" key="5">
    <source>
        <dbReference type="PROSITE" id="PS50011"/>
    </source>
</evidence>
<dbReference type="AlphaFoldDB" id="A0A813EEU1"/>
<evidence type="ECO:0000313" key="6">
    <source>
        <dbReference type="EMBL" id="CAE8599063.1"/>
    </source>
</evidence>
<protein>
    <recommendedName>
        <fullName evidence="5">Protein kinase domain-containing protein</fullName>
    </recommendedName>
</protein>
<dbReference type="SMART" id="SM00220">
    <property type="entry name" value="S_TKc"/>
    <property type="match status" value="1"/>
</dbReference>
<name>A0A813EEU1_POLGL</name>
<feature type="compositionally biased region" description="Basic and acidic residues" evidence="4">
    <location>
        <begin position="695"/>
        <end position="704"/>
    </location>
</feature>
<dbReference type="EMBL" id="CAJNNV010010815">
    <property type="protein sequence ID" value="CAE8599063.1"/>
    <property type="molecule type" value="Genomic_DNA"/>
</dbReference>
<keyword evidence="2 3" id="KW-0067">ATP-binding</keyword>
<evidence type="ECO:0000256" key="1">
    <source>
        <dbReference type="ARBA" id="ARBA00022741"/>
    </source>
</evidence>
<dbReference type="SUPFAM" id="SSF56112">
    <property type="entry name" value="Protein kinase-like (PK-like)"/>
    <property type="match status" value="1"/>
</dbReference>
<dbReference type="GO" id="GO:0005524">
    <property type="term" value="F:ATP binding"/>
    <property type="evidence" value="ECO:0007669"/>
    <property type="project" value="UniProtKB-UniRule"/>
</dbReference>
<sequence>MDSFRQVPGPHGDSLPTLFLHRIHEKIGGAVLSRLSADDQDHAMRLEHSILSVQNKLKTLNADKELDRAQGVHRRAYLVEGELHLYKDPPANTSPESASGIGTSAKRIGTISVLFSDSAPLLLRGTTLIPWAESLSLGTTPEDELCLMVSFTKKSKTSLAVPSANSEMRKQSVSWLFRVAGSFNDLRRLLVQMSLSGAIQGRLRDTWDVDDFLLGSGGFSVVFPGWSRRSDETFCEVAVKLLSRRNHMSDVRNEVKYLIACRDHPNIIQFRGAFFLSAEEQVLNEQRVAENRPKRWTGPAQYALVFELFVGGDMWQFLETKGALTEHHAVRIMHGVFSALAFIHERRIIHRDVKCENIMVRDDDTAVLADFGLAMLVPEGVDIRQIAGSAGYAAPEQLSKKCRYGLKVDLFGAGVCFYRGLARAMPFPGSNKEEIIKATAVCKPDYNRIAFQSISEHMLHFLQHLISKKPNHRPSAAEALEQIAALQSEDAEVRNASLERLLASSRPGVAWRAASRAGRFAVSVCTNVAGAMTSCSRVSPQVAPECPLLPEPPLRQAFSLGPLRGNRVLGLAVEASAQPHWADFNSLVAVVPAGSGTPPATVPLPNTPPTPLALASPPLPPDPLLWSDSPRPTPGHSSLGVVIFRNSESSPESRNDLTSGPVVHNFLKSSLPPLRQGGAVALVGNQVFERFKDRPFRAPGDRPEPMPLQSSGSNAGSSACCSSGNQSMQGALSRGSIFQSLGNSSSLSSEHGQFVPAVAPRFAHLPSSQFPLRHQVSPVLEGD</sequence>
<dbReference type="InterPro" id="IPR011009">
    <property type="entry name" value="Kinase-like_dom_sf"/>
</dbReference>
<gene>
    <name evidence="6" type="ORF">PGLA1383_LOCUS17460</name>
</gene>